<reference evidence="5" key="1">
    <citation type="submission" date="2016-06" db="UniProtKB">
        <authorList>
            <consortium name="WormBaseParasite"/>
        </authorList>
    </citation>
    <scope>IDENTIFICATION</scope>
</reference>
<dbReference type="EMBL" id="UYRT01007893">
    <property type="protein sequence ID" value="VDK43784.1"/>
    <property type="molecule type" value="Genomic_DNA"/>
</dbReference>
<dbReference type="AlphaFoldDB" id="A0A183D6C2"/>
<feature type="compositionally biased region" description="Polar residues" evidence="2">
    <location>
        <begin position="218"/>
        <end position="231"/>
    </location>
</feature>
<keyword evidence="1" id="KW-0175">Coiled coil</keyword>
<sequence>MFNAHECIPSTSSSSANSGKLLIDNDRYCVRSAPCTMYKEHLYRTTTHPGGPEATAVYDVPKSSLPRTNPHCTGRSLGVSSAVAKPALVDVSNNGDDNQILMAVPVRSSHGVTTVDGGNEEVRECSTKWCYTEQRPSAGAKQWTRMDSRSLSQQEIIEQQKREIRRLMKENEELKRCVAAQKLAAHRQPASDTKNANSQPVADSGASDDSYDSFSSSNELQMSSTKAITHC</sequence>
<evidence type="ECO:0000256" key="2">
    <source>
        <dbReference type="SAM" id="MobiDB-lite"/>
    </source>
</evidence>
<name>A0A183D6C2_9BILA</name>
<proteinExistence type="predicted"/>
<feature type="compositionally biased region" description="Polar residues" evidence="2">
    <location>
        <begin position="190"/>
        <end position="201"/>
    </location>
</feature>
<gene>
    <name evidence="3" type="ORF">GPUH_LOCUS4263</name>
</gene>
<protein>
    <submittedName>
        <fullName evidence="5">Coiled-coil domain-containing protein</fullName>
    </submittedName>
</protein>
<evidence type="ECO:0000313" key="3">
    <source>
        <dbReference type="EMBL" id="VDK43784.1"/>
    </source>
</evidence>
<dbReference type="WBParaSite" id="GPUH_0000427001-mRNA-1">
    <property type="protein sequence ID" value="GPUH_0000427001-mRNA-1"/>
    <property type="gene ID" value="GPUH_0000427001"/>
</dbReference>
<feature type="coiled-coil region" evidence="1">
    <location>
        <begin position="150"/>
        <end position="177"/>
    </location>
</feature>
<organism evidence="5">
    <name type="scientific">Gongylonema pulchrum</name>
    <dbReference type="NCBI Taxonomy" id="637853"/>
    <lineage>
        <taxon>Eukaryota</taxon>
        <taxon>Metazoa</taxon>
        <taxon>Ecdysozoa</taxon>
        <taxon>Nematoda</taxon>
        <taxon>Chromadorea</taxon>
        <taxon>Rhabditida</taxon>
        <taxon>Spirurina</taxon>
        <taxon>Spiruromorpha</taxon>
        <taxon>Spiruroidea</taxon>
        <taxon>Gongylonematidae</taxon>
        <taxon>Gongylonema</taxon>
    </lineage>
</organism>
<evidence type="ECO:0000313" key="4">
    <source>
        <dbReference type="Proteomes" id="UP000271098"/>
    </source>
</evidence>
<dbReference type="OrthoDB" id="10668280at2759"/>
<feature type="region of interest" description="Disordered" evidence="2">
    <location>
        <begin position="183"/>
        <end position="231"/>
    </location>
</feature>
<reference evidence="3 4" key="2">
    <citation type="submission" date="2018-11" db="EMBL/GenBank/DDBJ databases">
        <authorList>
            <consortium name="Pathogen Informatics"/>
        </authorList>
    </citation>
    <scope>NUCLEOTIDE SEQUENCE [LARGE SCALE GENOMIC DNA]</scope>
</reference>
<accession>A0A183D6C2</accession>
<dbReference type="Proteomes" id="UP000271098">
    <property type="component" value="Unassembled WGS sequence"/>
</dbReference>
<keyword evidence="4" id="KW-1185">Reference proteome</keyword>
<evidence type="ECO:0000313" key="5">
    <source>
        <dbReference type="WBParaSite" id="GPUH_0000427001-mRNA-1"/>
    </source>
</evidence>
<feature type="compositionally biased region" description="Low complexity" evidence="2">
    <location>
        <begin position="203"/>
        <end position="217"/>
    </location>
</feature>
<evidence type="ECO:0000256" key="1">
    <source>
        <dbReference type="SAM" id="Coils"/>
    </source>
</evidence>